<evidence type="ECO:0000313" key="1">
    <source>
        <dbReference type="EMBL" id="VBB06136.1"/>
    </source>
</evidence>
<proteinExistence type="predicted"/>
<name>A0A498R0S2_9FIRM</name>
<protein>
    <submittedName>
        <fullName evidence="1">Uncharacterized protein</fullName>
    </submittedName>
</protein>
<keyword evidence="2" id="KW-1185">Reference proteome</keyword>
<gene>
    <name evidence="1" type="ORF">LUCI_1351</name>
</gene>
<sequence length="42" mass="4911">MDNQKAFPHEQGHESEGLKGVNMVKTTITTTWYRKWSLLLFS</sequence>
<dbReference type="AlphaFoldDB" id="A0A498R0S2"/>
<reference evidence="1 2" key="1">
    <citation type="submission" date="2018-06" db="EMBL/GenBank/DDBJ databases">
        <authorList>
            <person name="Strepis N."/>
        </authorList>
    </citation>
    <scope>NUCLEOTIDE SEQUENCE [LARGE SCALE GENOMIC DNA]</scope>
    <source>
        <strain evidence="1">LUCI</strain>
    </source>
</reference>
<evidence type="ECO:0000313" key="2">
    <source>
        <dbReference type="Proteomes" id="UP000277811"/>
    </source>
</evidence>
<organism evidence="1 2">
    <name type="scientific">Lucifera butyrica</name>
    <dbReference type="NCBI Taxonomy" id="1351585"/>
    <lineage>
        <taxon>Bacteria</taxon>
        <taxon>Bacillati</taxon>
        <taxon>Bacillota</taxon>
        <taxon>Negativicutes</taxon>
        <taxon>Veillonellales</taxon>
        <taxon>Veillonellaceae</taxon>
        <taxon>Lucifera</taxon>
    </lineage>
</organism>
<dbReference type="EMBL" id="UPPP01000061">
    <property type="protein sequence ID" value="VBB06136.1"/>
    <property type="molecule type" value="Genomic_DNA"/>
</dbReference>
<dbReference type="Proteomes" id="UP000277811">
    <property type="component" value="Unassembled WGS sequence"/>
</dbReference>
<dbReference type="RefSeq" id="WP_279386947.1">
    <property type="nucleotide sequence ID" value="NZ_UPPP01000061.1"/>
</dbReference>
<accession>A0A498R0S2</accession>